<dbReference type="SUPFAM" id="SSF143631">
    <property type="entry name" value="ApbE-like"/>
    <property type="match status" value="1"/>
</dbReference>
<dbReference type="PANTHER" id="PTHR30040:SF2">
    <property type="entry name" value="FAD:PROTEIN FMN TRANSFERASE"/>
    <property type="match status" value="1"/>
</dbReference>
<keyword evidence="4" id="KW-0285">Flavoprotein</keyword>
<keyword evidence="6" id="KW-0479">Metal-binding</keyword>
<protein>
    <recommendedName>
        <fullName evidence="3">FAD:protein FMN transferase</fullName>
        <ecNumber evidence="2">2.7.1.180</ecNumber>
    </recommendedName>
    <alternativeName>
        <fullName evidence="9">Flavin transferase</fullName>
    </alternativeName>
</protein>
<accession>A0ABW1JII7</accession>
<evidence type="ECO:0000256" key="6">
    <source>
        <dbReference type="ARBA" id="ARBA00022723"/>
    </source>
</evidence>
<evidence type="ECO:0000256" key="10">
    <source>
        <dbReference type="ARBA" id="ARBA00048540"/>
    </source>
</evidence>
<keyword evidence="8" id="KW-0460">Magnesium</keyword>
<evidence type="ECO:0000256" key="4">
    <source>
        <dbReference type="ARBA" id="ARBA00022630"/>
    </source>
</evidence>
<evidence type="ECO:0000256" key="3">
    <source>
        <dbReference type="ARBA" id="ARBA00016337"/>
    </source>
</evidence>
<evidence type="ECO:0000313" key="12">
    <source>
        <dbReference type="Proteomes" id="UP001596189"/>
    </source>
</evidence>
<evidence type="ECO:0000313" key="11">
    <source>
        <dbReference type="EMBL" id="MFC6008770.1"/>
    </source>
</evidence>
<dbReference type="InterPro" id="IPR003374">
    <property type="entry name" value="ApbE-like_sf"/>
</dbReference>
<sequence length="258" mass="27299">MLPEGVEQPRQAFVQQVMGLPVSVHVRGPQARGDEVAAAVEAFFAALRDDDARFSTWRPDSPVSRIRRGDLTLADAEPRVREVAALCEEAARRTDGAFSAWLPGPDGVPTFDPTGLVKGWAVEQAFDELRNRVAEGEPHDLLVSAGGDVVVACARTDTPDWTIGIEDPQDRSRVLRTVGLRRGAVATSGTAARGQHVIDPASGAPPSGLLSATVIGPDLTWADVYATAAFVRGAQAQEWIATLPDHVAVLVGADGAVQ</sequence>
<keyword evidence="7" id="KW-0274">FAD</keyword>
<evidence type="ECO:0000256" key="8">
    <source>
        <dbReference type="ARBA" id="ARBA00022842"/>
    </source>
</evidence>
<name>A0ABW1JII7_9ACTN</name>
<evidence type="ECO:0000256" key="7">
    <source>
        <dbReference type="ARBA" id="ARBA00022827"/>
    </source>
</evidence>
<dbReference type="Proteomes" id="UP001596189">
    <property type="component" value="Unassembled WGS sequence"/>
</dbReference>
<comment type="caution">
    <text evidence="11">The sequence shown here is derived from an EMBL/GenBank/DDBJ whole genome shotgun (WGS) entry which is preliminary data.</text>
</comment>
<keyword evidence="5 11" id="KW-0808">Transferase</keyword>
<reference evidence="12" key="1">
    <citation type="journal article" date="2019" name="Int. J. Syst. Evol. Microbiol.">
        <title>The Global Catalogue of Microorganisms (GCM) 10K type strain sequencing project: providing services to taxonomists for standard genome sequencing and annotation.</title>
        <authorList>
            <consortium name="The Broad Institute Genomics Platform"/>
            <consortium name="The Broad Institute Genome Sequencing Center for Infectious Disease"/>
            <person name="Wu L."/>
            <person name="Ma J."/>
        </authorList>
    </citation>
    <scope>NUCLEOTIDE SEQUENCE [LARGE SCALE GENOMIC DNA]</scope>
    <source>
        <strain evidence="12">KACC 14249</strain>
    </source>
</reference>
<comment type="cofactor">
    <cofactor evidence="1">
        <name>Mg(2+)</name>
        <dbReference type="ChEBI" id="CHEBI:18420"/>
    </cofactor>
</comment>
<evidence type="ECO:0000256" key="2">
    <source>
        <dbReference type="ARBA" id="ARBA00011955"/>
    </source>
</evidence>
<keyword evidence="12" id="KW-1185">Reference proteome</keyword>
<dbReference type="EMBL" id="JBHSRD010000006">
    <property type="protein sequence ID" value="MFC6008770.1"/>
    <property type="molecule type" value="Genomic_DNA"/>
</dbReference>
<dbReference type="Pfam" id="PF02424">
    <property type="entry name" value="ApbE"/>
    <property type="match status" value="2"/>
</dbReference>
<dbReference type="RefSeq" id="WP_345715763.1">
    <property type="nucleotide sequence ID" value="NZ_BAABFP010000002.1"/>
</dbReference>
<evidence type="ECO:0000256" key="1">
    <source>
        <dbReference type="ARBA" id="ARBA00001946"/>
    </source>
</evidence>
<evidence type="ECO:0000256" key="9">
    <source>
        <dbReference type="ARBA" id="ARBA00031306"/>
    </source>
</evidence>
<dbReference type="PANTHER" id="PTHR30040">
    <property type="entry name" value="THIAMINE BIOSYNTHESIS LIPOPROTEIN APBE"/>
    <property type="match status" value="1"/>
</dbReference>
<dbReference type="GO" id="GO:0016740">
    <property type="term" value="F:transferase activity"/>
    <property type="evidence" value="ECO:0007669"/>
    <property type="project" value="UniProtKB-KW"/>
</dbReference>
<dbReference type="EC" id="2.7.1.180" evidence="2"/>
<evidence type="ECO:0000256" key="5">
    <source>
        <dbReference type="ARBA" id="ARBA00022679"/>
    </source>
</evidence>
<dbReference type="Gene3D" id="3.10.520.10">
    <property type="entry name" value="ApbE-like domains"/>
    <property type="match status" value="2"/>
</dbReference>
<comment type="catalytic activity">
    <reaction evidence="10">
        <text>L-threonyl-[protein] + FAD = FMN-L-threonyl-[protein] + AMP + H(+)</text>
        <dbReference type="Rhea" id="RHEA:36847"/>
        <dbReference type="Rhea" id="RHEA-COMP:11060"/>
        <dbReference type="Rhea" id="RHEA-COMP:11061"/>
        <dbReference type="ChEBI" id="CHEBI:15378"/>
        <dbReference type="ChEBI" id="CHEBI:30013"/>
        <dbReference type="ChEBI" id="CHEBI:57692"/>
        <dbReference type="ChEBI" id="CHEBI:74257"/>
        <dbReference type="ChEBI" id="CHEBI:456215"/>
        <dbReference type="EC" id="2.7.1.180"/>
    </reaction>
</comment>
<gene>
    <name evidence="11" type="ORF">ACFQDO_16680</name>
</gene>
<organism evidence="11 12">
    <name type="scientific">Angustibacter luteus</name>
    <dbReference type="NCBI Taxonomy" id="658456"/>
    <lineage>
        <taxon>Bacteria</taxon>
        <taxon>Bacillati</taxon>
        <taxon>Actinomycetota</taxon>
        <taxon>Actinomycetes</taxon>
        <taxon>Kineosporiales</taxon>
        <taxon>Kineosporiaceae</taxon>
    </lineage>
</organism>
<proteinExistence type="predicted"/>
<dbReference type="InterPro" id="IPR024932">
    <property type="entry name" value="ApbE"/>
</dbReference>